<organism evidence="5 6">
    <name type="scientific">Limosilactobacillus reuteri</name>
    <name type="common">Lactobacillus reuteri</name>
    <dbReference type="NCBI Taxonomy" id="1598"/>
    <lineage>
        <taxon>Bacteria</taxon>
        <taxon>Bacillati</taxon>
        <taxon>Bacillota</taxon>
        <taxon>Bacilli</taxon>
        <taxon>Lactobacillales</taxon>
        <taxon>Lactobacillaceae</taxon>
        <taxon>Limosilactobacillus</taxon>
    </lineage>
</organism>
<evidence type="ECO:0000256" key="3">
    <source>
        <dbReference type="ARBA" id="ARBA00022801"/>
    </source>
</evidence>
<dbReference type="Gene3D" id="3.40.1350.10">
    <property type="match status" value="1"/>
</dbReference>
<dbReference type="RefSeq" id="WP_144226701.1">
    <property type="nucleotide sequence ID" value="NZ_CP041676.1"/>
</dbReference>
<keyword evidence="2" id="KW-0540">Nuclease</keyword>
<dbReference type="EMBL" id="CP041676">
    <property type="protein sequence ID" value="QDR72156.1"/>
    <property type="molecule type" value="Genomic_DNA"/>
</dbReference>
<evidence type="ECO:0000259" key="4">
    <source>
        <dbReference type="SMART" id="SM00990"/>
    </source>
</evidence>
<dbReference type="SMART" id="SM00990">
    <property type="entry name" value="VRR_NUC"/>
    <property type="match status" value="1"/>
</dbReference>
<evidence type="ECO:0000313" key="6">
    <source>
        <dbReference type="Proteomes" id="UP000316394"/>
    </source>
</evidence>
<dbReference type="GO" id="GO:0004518">
    <property type="term" value="F:nuclease activity"/>
    <property type="evidence" value="ECO:0007669"/>
    <property type="project" value="UniProtKB-KW"/>
</dbReference>
<dbReference type="AlphaFoldDB" id="A0A517D478"/>
<reference evidence="5 6" key="1">
    <citation type="submission" date="2019-07" db="EMBL/GenBank/DDBJ databases">
        <title>Gastrointestinal microbiota of Peromyscus leucopus, the white-footed mouse.</title>
        <authorList>
            <person name="Milovic A."/>
            <person name="Bassam K."/>
            <person name="Barbour A.G."/>
        </authorList>
    </citation>
    <scope>NUCLEOTIDE SEQUENCE [LARGE SCALE GENOMIC DNA]</scope>
    <source>
        <strain evidence="5 6">LL7</strain>
    </source>
</reference>
<gene>
    <name evidence="5" type="ORF">FOD75_03150</name>
</gene>
<dbReference type="InterPro" id="IPR014883">
    <property type="entry name" value="VRR_NUC"/>
</dbReference>
<dbReference type="Proteomes" id="UP000316394">
    <property type="component" value="Chromosome"/>
</dbReference>
<feature type="domain" description="VRR-NUC" evidence="4">
    <location>
        <begin position="2"/>
        <end position="96"/>
    </location>
</feature>
<protein>
    <submittedName>
        <fullName evidence="5">VRR-NUC domain-containing protein</fullName>
    </submittedName>
</protein>
<dbReference type="InterPro" id="IPR011856">
    <property type="entry name" value="tRNA_endonuc-like_dom_sf"/>
</dbReference>
<comment type="cofactor">
    <cofactor evidence="1">
        <name>Mg(2+)</name>
        <dbReference type="ChEBI" id="CHEBI:18420"/>
    </cofactor>
</comment>
<dbReference type="Pfam" id="PF08774">
    <property type="entry name" value="VRR_NUC"/>
    <property type="match status" value="1"/>
</dbReference>
<name>A0A517D478_LIMRT</name>
<evidence type="ECO:0000256" key="2">
    <source>
        <dbReference type="ARBA" id="ARBA00022722"/>
    </source>
</evidence>
<dbReference type="GO" id="GO:0016788">
    <property type="term" value="F:hydrolase activity, acting on ester bonds"/>
    <property type="evidence" value="ECO:0007669"/>
    <property type="project" value="InterPro"/>
</dbReference>
<evidence type="ECO:0000313" key="5">
    <source>
        <dbReference type="EMBL" id="QDR72156.1"/>
    </source>
</evidence>
<dbReference type="GO" id="GO:0003676">
    <property type="term" value="F:nucleic acid binding"/>
    <property type="evidence" value="ECO:0007669"/>
    <property type="project" value="InterPro"/>
</dbReference>
<sequence>MTSEHKIQNDIRVALSKNKCTVFRVNVGSVKTPDGRFFSAGVPSGHPDLYGFRWSDHQVFYIEVKNEKGRPRADQVRFHEMLTKRGVIHGIARSAGDAVKIVEEGLVGYGFDRKSERSL</sequence>
<proteinExistence type="predicted"/>
<evidence type="ECO:0000256" key="1">
    <source>
        <dbReference type="ARBA" id="ARBA00001946"/>
    </source>
</evidence>
<accession>A0A517D478</accession>
<keyword evidence="3" id="KW-0378">Hydrolase</keyword>